<keyword evidence="2" id="KW-1185">Reference proteome</keyword>
<protein>
    <submittedName>
        <fullName evidence="1">Uncharacterized protein</fullName>
    </submittedName>
</protein>
<proteinExistence type="predicted"/>
<evidence type="ECO:0000313" key="1">
    <source>
        <dbReference type="EMBL" id="MBW0497664.1"/>
    </source>
</evidence>
<accession>A0A9Q3HCI0</accession>
<evidence type="ECO:0000313" key="2">
    <source>
        <dbReference type="Proteomes" id="UP000765509"/>
    </source>
</evidence>
<comment type="caution">
    <text evidence="1">The sequence shown here is derived from an EMBL/GenBank/DDBJ whole genome shotgun (WGS) entry which is preliminary data.</text>
</comment>
<gene>
    <name evidence="1" type="ORF">O181_037379</name>
</gene>
<name>A0A9Q3HCI0_9BASI</name>
<organism evidence="1 2">
    <name type="scientific">Austropuccinia psidii MF-1</name>
    <dbReference type="NCBI Taxonomy" id="1389203"/>
    <lineage>
        <taxon>Eukaryota</taxon>
        <taxon>Fungi</taxon>
        <taxon>Dikarya</taxon>
        <taxon>Basidiomycota</taxon>
        <taxon>Pucciniomycotina</taxon>
        <taxon>Pucciniomycetes</taxon>
        <taxon>Pucciniales</taxon>
        <taxon>Sphaerophragmiaceae</taxon>
        <taxon>Austropuccinia</taxon>
    </lineage>
</organism>
<reference evidence="1" key="1">
    <citation type="submission" date="2021-03" db="EMBL/GenBank/DDBJ databases">
        <title>Draft genome sequence of rust myrtle Austropuccinia psidii MF-1, a brazilian biotype.</title>
        <authorList>
            <person name="Quecine M.C."/>
            <person name="Pachon D.M.R."/>
            <person name="Bonatelli M.L."/>
            <person name="Correr F.H."/>
            <person name="Franceschini L.M."/>
            <person name="Leite T.F."/>
            <person name="Margarido G.R.A."/>
            <person name="Almeida C.A."/>
            <person name="Ferrarezi J.A."/>
            <person name="Labate C.A."/>
        </authorList>
    </citation>
    <scope>NUCLEOTIDE SEQUENCE</scope>
    <source>
        <strain evidence="1">MF-1</strain>
    </source>
</reference>
<dbReference type="Proteomes" id="UP000765509">
    <property type="component" value="Unassembled WGS sequence"/>
</dbReference>
<dbReference type="EMBL" id="AVOT02014305">
    <property type="protein sequence ID" value="MBW0497664.1"/>
    <property type="molecule type" value="Genomic_DNA"/>
</dbReference>
<sequence length="129" mass="15176">MSSKVLTCHQASWAEFLSEFSFTITYLPGRLAALLDALSCWYTMYPEKGLDFIDKSPQTCYQILKQDRIQESRLFPIKIDILSYLVDQIQKDIWQDKDYKEVLKKPARGESVPDHCYETQAKFFYSKIE</sequence>
<dbReference type="AlphaFoldDB" id="A0A9Q3HCI0"/>